<feature type="region of interest" description="Disordered" evidence="1">
    <location>
        <begin position="264"/>
        <end position="317"/>
    </location>
</feature>
<comment type="caution">
    <text evidence="2">The sequence shown here is derived from an EMBL/GenBank/DDBJ whole genome shotgun (WGS) entry which is preliminary data.</text>
</comment>
<accession>A0ABT5E2W7</accession>
<dbReference type="RefSeq" id="WP_272088273.1">
    <property type="nucleotide sequence ID" value="NZ_JAQNDL010000002.1"/>
</dbReference>
<organism evidence="2 3">
    <name type="scientific">Nannocystis bainbridge</name>
    <dbReference type="NCBI Taxonomy" id="2995303"/>
    <lineage>
        <taxon>Bacteria</taxon>
        <taxon>Pseudomonadati</taxon>
        <taxon>Myxococcota</taxon>
        <taxon>Polyangia</taxon>
        <taxon>Nannocystales</taxon>
        <taxon>Nannocystaceae</taxon>
        <taxon>Nannocystis</taxon>
    </lineage>
</organism>
<protein>
    <recommendedName>
        <fullName evidence="4">AsmA-like C-terminal domain-containing protein</fullName>
    </recommendedName>
</protein>
<keyword evidence="3" id="KW-1185">Reference proteome</keyword>
<name>A0ABT5E2W7_9BACT</name>
<evidence type="ECO:0000313" key="3">
    <source>
        <dbReference type="Proteomes" id="UP001221686"/>
    </source>
</evidence>
<reference evidence="2 3" key="1">
    <citation type="submission" date="2022-11" db="EMBL/GenBank/DDBJ databases">
        <title>Minimal conservation of predation-associated metabolite biosynthetic gene clusters underscores biosynthetic potential of Myxococcota including descriptions for ten novel species: Archangium lansinium sp. nov., Myxococcus landrumus sp. nov., Nannocystis bai.</title>
        <authorList>
            <person name="Ahearne A."/>
            <person name="Stevens C."/>
            <person name="Dowd S."/>
        </authorList>
    </citation>
    <scope>NUCLEOTIDE SEQUENCE [LARGE SCALE GENOMIC DNA]</scope>
    <source>
        <strain evidence="2 3">BB15-2</strain>
    </source>
</reference>
<evidence type="ECO:0000313" key="2">
    <source>
        <dbReference type="EMBL" id="MDC0719773.1"/>
    </source>
</evidence>
<dbReference type="Proteomes" id="UP001221686">
    <property type="component" value="Unassembled WGS sequence"/>
</dbReference>
<proteinExistence type="predicted"/>
<gene>
    <name evidence="2" type="ORF">POL25_22925</name>
</gene>
<sequence length="1296" mass="138863">MAGLDDQVPGYRRPHDGPRAAAATDVPREALGRINLPLVGPLDLELALAAPLRLALDAEALELDPGSALLARLPDLPTVELRRTRLDLVFGTVTAEADAIGPFLFAAAGVAMRIALRRGLGWQPGRSLLDHLAQNLPADPSTGARRVFHGPAGAAVWLPPDARLVAELRGDRAEVALSRPALVRVLGLALPILAVRLLFGQARLEIDPGPTGPARRALVRFVAWVASRWLRARLPAAMTIPGYDLFADEQRRVRVEDLVRRLRGQKRPRRGKQRDAAGAPVSSDMPVGAGLEGHAPSDMPVGTGPNGHAPTDMSATPAAPVGLRARLADIIPGQLHAGQPPSGARVLARIPLGARGELALLGDRELLLTRAAGGFRFEAPGGLAVHADELPELAELRLVRAVLVGAPSAVAGVEPRVRLEIQTDPPLGPLMRALLRRVVDARVLPRLSPALLGRLGLFDERDAEELQILDQPFNPRTGVRLTTDPDGEVHVRHGEGALVVEAPAGLRLRFRGLSVLPDIDLHRIEYRWHDGSVVTEASPALGEFGDLALAQLIRVRAAPVLPDILGVRRDGGPQQGLEALPSALLASTRVPVVGPLDVRFDPDDTLAVRLAPAELGFTSARGLAVVAPELGLVLRLAALDHDIATTSLRAASEPPLGDYLSQLVARCVEQFGLTRLRPHLPLAPPQLPEETWLLAQVPRDSSKRVRVRLELPPGAGLRLERRPDALELRAEAPLQLVAEGTDLLADVALEGLRYRPGAAAIELVSQPPSGPLVHEILRRLFARFVPDKRLADILDRLALPAAAPIPPPLPAAPGVVVWEQTVGALGAVRVSADAARTVDLSLGRGGAHIAFGKGATVRILGLGLTLTVRTIDLTFLPWTLVIDASPPAGELSQQLLSHAMRTLFAAFMRHFWPSDRSPRAGHDTLLALGADKPWGPLKICVARGGSIDLHLDKDGVSLRSAAGLFVTDGSLDWLPDFYLHDLSLRAGDAAVKLAISGIAEEHYHEAAAVSPVTEAVLSHLYKVLAAPRLPPVWAQRLGLPRPPMPPAPPEDATRIAVFAARLPGDHGEFALLMDPADSVTLTANEVEVTLESERGLSARMPGLRLAIQLRGARYHLQSGEVQVGGLGQLENALVEAIIRRQIGDVGDPSASGVRGLLDRFPVDDRGRLVLFHHHLVDILLLPGTRVRLRLDDGGLRIGADPALLVDGPARLNFLICGLHYNFGDARFSIDFEGDTVVADMFEKIIDARAEKKLNDTLLPLLPAAMRTPGYRLSTDPQVRGNIAALLRSFTRRHRTA</sequence>
<evidence type="ECO:0008006" key="4">
    <source>
        <dbReference type="Google" id="ProtNLM"/>
    </source>
</evidence>
<feature type="region of interest" description="Disordered" evidence="1">
    <location>
        <begin position="1"/>
        <end position="24"/>
    </location>
</feature>
<evidence type="ECO:0000256" key="1">
    <source>
        <dbReference type="SAM" id="MobiDB-lite"/>
    </source>
</evidence>
<dbReference type="EMBL" id="JAQNDL010000002">
    <property type="protein sequence ID" value="MDC0719773.1"/>
    <property type="molecule type" value="Genomic_DNA"/>
</dbReference>